<keyword evidence="4" id="KW-1185">Reference proteome</keyword>
<dbReference type="AlphaFoldDB" id="A0AA38Y1S7"/>
<dbReference type="Pfam" id="PF10277">
    <property type="entry name" value="Frag1"/>
    <property type="match status" value="1"/>
</dbReference>
<dbReference type="InterPro" id="IPR019402">
    <property type="entry name" value="CWH43_N"/>
</dbReference>
<gene>
    <name evidence="3" type="ORF">H2204_007556</name>
</gene>
<keyword evidence="1" id="KW-1133">Transmembrane helix</keyword>
<organism evidence="3 4">
    <name type="scientific">Knufia peltigerae</name>
    <dbReference type="NCBI Taxonomy" id="1002370"/>
    <lineage>
        <taxon>Eukaryota</taxon>
        <taxon>Fungi</taxon>
        <taxon>Dikarya</taxon>
        <taxon>Ascomycota</taxon>
        <taxon>Pezizomycotina</taxon>
        <taxon>Eurotiomycetes</taxon>
        <taxon>Chaetothyriomycetidae</taxon>
        <taxon>Chaetothyriales</taxon>
        <taxon>Trichomeriaceae</taxon>
        <taxon>Knufia</taxon>
    </lineage>
</organism>
<name>A0AA38Y1S7_9EURO</name>
<protein>
    <recommendedName>
        <fullName evidence="2">CWH43-like N-terminal domain-containing protein</fullName>
    </recommendedName>
</protein>
<accession>A0AA38Y1S7</accession>
<evidence type="ECO:0000313" key="3">
    <source>
        <dbReference type="EMBL" id="KAJ9632826.1"/>
    </source>
</evidence>
<reference evidence="3" key="1">
    <citation type="submission" date="2022-10" db="EMBL/GenBank/DDBJ databases">
        <title>Culturing micro-colonial fungi from biological soil crusts in the Mojave desert and describing Neophaeococcomyces mojavensis, and introducing the new genera and species Taxawa tesnikishii.</title>
        <authorList>
            <person name="Kurbessoian T."/>
            <person name="Stajich J.E."/>
        </authorList>
    </citation>
    <scope>NUCLEOTIDE SEQUENCE</scope>
    <source>
        <strain evidence="3">TK_35</strain>
    </source>
</reference>
<comment type="caution">
    <text evidence="3">The sequence shown here is derived from an EMBL/GenBank/DDBJ whole genome shotgun (WGS) entry which is preliminary data.</text>
</comment>
<evidence type="ECO:0000313" key="4">
    <source>
        <dbReference type="Proteomes" id="UP001172681"/>
    </source>
</evidence>
<feature type="transmembrane region" description="Helical" evidence="1">
    <location>
        <begin position="63"/>
        <end position="84"/>
    </location>
</feature>
<dbReference type="Proteomes" id="UP001172681">
    <property type="component" value="Unassembled WGS sequence"/>
</dbReference>
<keyword evidence="1" id="KW-0812">Transmembrane</keyword>
<dbReference type="EMBL" id="JAPDRN010000052">
    <property type="protein sequence ID" value="KAJ9632826.1"/>
    <property type="molecule type" value="Genomic_DNA"/>
</dbReference>
<feature type="domain" description="CWH43-like N-terminal" evidence="2">
    <location>
        <begin position="11"/>
        <end position="116"/>
    </location>
</feature>
<proteinExistence type="predicted"/>
<evidence type="ECO:0000256" key="1">
    <source>
        <dbReference type="SAM" id="Phobius"/>
    </source>
</evidence>
<feature type="transmembrane region" description="Helical" evidence="1">
    <location>
        <begin position="21"/>
        <end position="43"/>
    </location>
</feature>
<sequence>MSELRRLEGMFISDIAAFECKPVFITGCTVTAIFFALTVWAVHYARYPDRCYGLTRDAGWKKTISGLALVSGLWAAVSLLLLTVFDTYRAHERHQYLLLSCLGGLGISMLTTSTVWFDQTWKVTQWKGLGRWCGP</sequence>
<keyword evidence="1" id="KW-0472">Membrane</keyword>
<evidence type="ECO:0000259" key="2">
    <source>
        <dbReference type="Pfam" id="PF10277"/>
    </source>
</evidence>
<feature type="transmembrane region" description="Helical" evidence="1">
    <location>
        <begin position="96"/>
        <end position="117"/>
    </location>
</feature>